<dbReference type="EMBL" id="JBHRXN010000009">
    <property type="protein sequence ID" value="MFC3531344.1"/>
    <property type="molecule type" value="Genomic_DNA"/>
</dbReference>
<evidence type="ECO:0000313" key="3">
    <source>
        <dbReference type="Proteomes" id="UP001595741"/>
    </source>
</evidence>
<gene>
    <name evidence="2" type="ORF">ACFOLG_04030</name>
</gene>
<comment type="caution">
    <text evidence="2">The sequence shown here is derived from an EMBL/GenBank/DDBJ whole genome shotgun (WGS) entry which is preliminary data.</text>
</comment>
<dbReference type="Gene3D" id="1.10.10.10">
    <property type="entry name" value="Winged helix-like DNA-binding domain superfamily/Winged helix DNA-binding domain"/>
    <property type="match status" value="1"/>
</dbReference>
<feature type="domain" description="HTH marR-type" evidence="1">
    <location>
        <begin position="13"/>
        <end position="142"/>
    </location>
</feature>
<dbReference type="InterPro" id="IPR039422">
    <property type="entry name" value="MarR/SlyA-like"/>
</dbReference>
<dbReference type="Pfam" id="PF01047">
    <property type="entry name" value="MarR"/>
    <property type="match status" value="1"/>
</dbReference>
<dbReference type="PRINTS" id="PR00598">
    <property type="entry name" value="HTHMARR"/>
</dbReference>
<dbReference type="InterPro" id="IPR036388">
    <property type="entry name" value="WH-like_DNA-bd_sf"/>
</dbReference>
<keyword evidence="3" id="KW-1185">Reference proteome</keyword>
<organism evidence="2 3">
    <name type="scientific">Vogesella facilis</name>
    <dbReference type="NCBI Taxonomy" id="1655232"/>
    <lineage>
        <taxon>Bacteria</taxon>
        <taxon>Pseudomonadati</taxon>
        <taxon>Pseudomonadota</taxon>
        <taxon>Betaproteobacteria</taxon>
        <taxon>Neisseriales</taxon>
        <taxon>Chromobacteriaceae</taxon>
        <taxon>Vogesella</taxon>
    </lineage>
</organism>
<dbReference type="Proteomes" id="UP001595741">
    <property type="component" value="Unassembled WGS sequence"/>
</dbReference>
<evidence type="ECO:0000313" key="2">
    <source>
        <dbReference type="EMBL" id="MFC3531344.1"/>
    </source>
</evidence>
<dbReference type="SMART" id="SM00347">
    <property type="entry name" value="HTH_MARR"/>
    <property type="match status" value="1"/>
</dbReference>
<proteinExistence type="predicted"/>
<dbReference type="InterPro" id="IPR000835">
    <property type="entry name" value="HTH_MarR-typ"/>
</dbReference>
<sequence>MADTKVPNAPLDVLKQFRVVFRAAQQHSADIEKLLGISGAQAWLLVELRDNGPLKAGELAARMSIKPATLSNMLLRLEELGYLLRQRNARDMRIVEVVLSDTGRELISKADYAPRGWLPEALSRLSSQQLDELSTALCSLLSVMQVDTQTAANSPLPFTE</sequence>
<reference evidence="3" key="1">
    <citation type="journal article" date="2019" name="Int. J. Syst. Evol. Microbiol.">
        <title>The Global Catalogue of Microorganisms (GCM) 10K type strain sequencing project: providing services to taxonomists for standard genome sequencing and annotation.</title>
        <authorList>
            <consortium name="The Broad Institute Genomics Platform"/>
            <consortium name="The Broad Institute Genome Sequencing Center for Infectious Disease"/>
            <person name="Wu L."/>
            <person name="Ma J."/>
        </authorList>
    </citation>
    <scope>NUCLEOTIDE SEQUENCE [LARGE SCALE GENOMIC DNA]</scope>
    <source>
        <strain evidence="3">KCTC 42742</strain>
    </source>
</reference>
<dbReference type="PROSITE" id="PS50995">
    <property type="entry name" value="HTH_MARR_2"/>
    <property type="match status" value="1"/>
</dbReference>
<dbReference type="SUPFAM" id="SSF46785">
    <property type="entry name" value="Winged helix' DNA-binding domain"/>
    <property type="match status" value="1"/>
</dbReference>
<accession>A0ABV7RD13</accession>
<dbReference type="PANTHER" id="PTHR33164:SF102">
    <property type="entry name" value="TRANSCRIPTIONAL REGULATORY PROTEIN"/>
    <property type="match status" value="1"/>
</dbReference>
<protein>
    <submittedName>
        <fullName evidence="2">MarR family winged helix-turn-helix transcriptional regulator</fullName>
    </submittedName>
</protein>
<evidence type="ECO:0000259" key="1">
    <source>
        <dbReference type="PROSITE" id="PS50995"/>
    </source>
</evidence>
<dbReference type="InterPro" id="IPR036390">
    <property type="entry name" value="WH_DNA-bd_sf"/>
</dbReference>
<dbReference type="PANTHER" id="PTHR33164">
    <property type="entry name" value="TRANSCRIPTIONAL REGULATOR, MARR FAMILY"/>
    <property type="match status" value="1"/>
</dbReference>
<name>A0ABV7RD13_9NEIS</name>
<dbReference type="RefSeq" id="WP_386088658.1">
    <property type="nucleotide sequence ID" value="NZ_JBHRXN010000009.1"/>
</dbReference>